<dbReference type="Proteomes" id="UP001293254">
    <property type="component" value="Unassembled WGS sequence"/>
</dbReference>
<keyword evidence="3" id="KW-1185">Reference proteome</keyword>
<dbReference type="AlphaFoldDB" id="A0AAE1XVB5"/>
<comment type="caution">
    <text evidence="2">The sequence shown here is derived from an EMBL/GenBank/DDBJ whole genome shotgun (WGS) entry which is preliminary data.</text>
</comment>
<organism evidence="2 3">
    <name type="scientific">Sesamum alatum</name>
    <dbReference type="NCBI Taxonomy" id="300844"/>
    <lineage>
        <taxon>Eukaryota</taxon>
        <taxon>Viridiplantae</taxon>
        <taxon>Streptophyta</taxon>
        <taxon>Embryophyta</taxon>
        <taxon>Tracheophyta</taxon>
        <taxon>Spermatophyta</taxon>
        <taxon>Magnoliopsida</taxon>
        <taxon>eudicotyledons</taxon>
        <taxon>Gunneridae</taxon>
        <taxon>Pentapetalae</taxon>
        <taxon>asterids</taxon>
        <taxon>lamiids</taxon>
        <taxon>Lamiales</taxon>
        <taxon>Pedaliaceae</taxon>
        <taxon>Sesamum</taxon>
    </lineage>
</organism>
<sequence length="375" mass="41977">MGESESSTQMPRLNEPADSGILNERVLILVFESLKWDIHTLCRTAAVNRRLRALAKRLLWRELCLYRAPRMMSTLTEGSQSSRMIGGWQALAKLLFFCGGCESTRHFRLSQPSPGHFVKSSRFSKTSGRSFLAKNCRGDVLYVSDPCEHPTGEKQDDVGIYRGVFRAFMKSRTRDYLIRRQVEFEAGVKCPYCGARVWSMTAARLIPRKSVARRLGSSDGALEYFVCLNGHLHGACWLVPLSSDEDAEDDDDSVGSDEDDDDDYDDDADGGSCNNHDDIKVSNGRIWAGNSQTEEPVVRLELFAAFPPSAFRPPKVSILRCPNFRLILPVVNSDSSPPRRLGVCISLCAIGNILVIKEHKCSRIFCKFLELKGII</sequence>
<dbReference type="InterPro" id="IPR036047">
    <property type="entry name" value="F-box-like_dom_sf"/>
</dbReference>
<reference evidence="2" key="1">
    <citation type="submission" date="2020-06" db="EMBL/GenBank/DDBJ databases">
        <authorList>
            <person name="Li T."/>
            <person name="Hu X."/>
            <person name="Zhang T."/>
            <person name="Song X."/>
            <person name="Zhang H."/>
            <person name="Dai N."/>
            <person name="Sheng W."/>
            <person name="Hou X."/>
            <person name="Wei L."/>
        </authorList>
    </citation>
    <scope>NUCLEOTIDE SEQUENCE</scope>
    <source>
        <strain evidence="2">3651</strain>
        <tissue evidence="2">Leaf</tissue>
    </source>
</reference>
<dbReference type="SUPFAM" id="SSF81383">
    <property type="entry name" value="F-box domain"/>
    <property type="match status" value="1"/>
</dbReference>
<gene>
    <name evidence="2" type="ORF">Salat_2237100</name>
</gene>
<accession>A0AAE1XVB5</accession>
<feature type="region of interest" description="Disordered" evidence="1">
    <location>
        <begin position="245"/>
        <end position="277"/>
    </location>
</feature>
<proteinExistence type="predicted"/>
<feature type="compositionally biased region" description="Acidic residues" evidence="1">
    <location>
        <begin position="245"/>
        <end position="269"/>
    </location>
</feature>
<reference evidence="2" key="2">
    <citation type="journal article" date="2024" name="Plant">
        <title>Genomic evolution and insights into agronomic trait innovations of Sesamum species.</title>
        <authorList>
            <person name="Miao H."/>
            <person name="Wang L."/>
            <person name="Qu L."/>
            <person name="Liu H."/>
            <person name="Sun Y."/>
            <person name="Le M."/>
            <person name="Wang Q."/>
            <person name="Wei S."/>
            <person name="Zheng Y."/>
            <person name="Lin W."/>
            <person name="Duan Y."/>
            <person name="Cao H."/>
            <person name="Xiong S."/>
            <person name="Wang X."/>
            <person name="Wei L."/>
            <person name="Li C."/>
            <person name="Ma Q."/>
            <person name="Ju M."/>
            <person name="Zhao R."/>
            <person name="Li G."/>
            <person name="Mu C."/>
            <person name="Tian Q."/>
            <person name="Mei H."/>
            <person name="Zhang T."/>
            <person name="Gao T."/>
            <person name="Zhang H."/>
        </authorList>
    </citation>
    <scope>NUCLEOTIDE SEQUENCE</scope>
    <source>
        <strain evidence="2">3651</strain>
    </source>
</reference>
<protein>
    <submittedName>
        <fullName evidence="2">EID1-like F-box protein 3</fullName>
    </submittedName>
</protein>
<dbReference type="PANTHER" id="PTHR31348:SF3">
    <property type="entry name" value="EID1-LIKE F-BOX PROTEIN 3"/>
    <property type="match status" value="1"/>
</dbReference>
<evidence type="ECO:0000256" key="1">
    <source>
        <dbReference type="SAM" id="MobiDB-lite"/>
    </source>
</evidence>
<evidence type="ECO:0000313" key="3">
    <source>
        <dbReference type="Proteomes" id="UP001293254"/>
    </source>
</evidence>
<dbReference type="PANTHER" id="PTHR31348">
    <property type="entry name" value="EID1-LIKE F-BOX PROTEIN 2-RELATED"/>
    <property type="match status" value="1"/>
</dbReference>
<dbReference type="InterPro" id="IPR040267">
    <property type="entry name" value="EID1-like"/>
</dbReference>
<dbReference type="EMBL" id="JACGWO010000009">
    <property type="protein sequence ID" value="KAK4418244.1"/>
    <property type="molecule type" value="Genomic_DNA"/>
</dbReference>
<evidence type="ECO:0000313" key="2">
    <source>
        <dbReference type="EMBL" id="KAK4418244.1"/>
    </source>
</evidence>
<name>A0AAE1XVB5_9LAMI</name>